<gene>
    <name evidence="1" type="ORF">P9847_12040</name>
</gene>
<evidence type="ECO:0008006" key="3">
    <source>
        <dbReference type="Google" id="ProtNLM"/>
    </source>
</evidence>
<name>A0ABU6PVB5_9BACL</name>
<reference evidence="1 2" key="1">
    <citation type="submission" date="2023-03" db="EMBL/GenBank/DDBJ databases">
        <title>Bacillus Genome Sequencing.</title>
        <authorList>
            <person name="Dunlap C."/>
        </authorList>
    </citation>
    <scope>NUCLEOTIDE SEQUENCE [LARGE SCALE GENOMIC DNA]</scope>
    <source>
        <strain evidence="1 2">NRS-52</strain>
    </source>
</reference>
<dbReference type="Proteomes" id="UP001343257">
    <property type="component" value="Unassembled WGS sequence"/>
</dbReference>
<dbReference type="RefSeq" id="WP_328278104.1">
    <property type="nucleotide sequence ID" value="NZ_JARTLD010000030.1"/>
</dbReference>
<accession>A0ABU6PVB5</accession>
<comment type="caution">
    <text evidence="1">The sequence shown here is derived from an EMBL/GenBank/DDBJ whole genome shotgun (WGS) entry which is preliminary data.</text>
</comment>
<evidence type="ECO:0000313" key="1">
    <source>
        <dbReference type="EMBL" id="MED5018033.1"/>
    </source>
</evidence>
<organism evidence="1 2">
    <name type="scientific">Paenibacillus chibensis</name>
    <dbReference type="NCBI Taxonomy" id="59846"/>
    <lineage>
        <taxon>Bacteria</taxon>
        <taxon>Bacillati</taxon>
        <taxon>Bacillota</taxon>
        <taxon>Bacilli</taxon>
        <taxon>Bacillales</taxon>
        <taxon>Paenibacillaceae</taxon>
        <taxon>Paenibacillus</taxon>
    </lineage>
</organism>
<proteinExistence type="predicted"/>
<protein>
    <recommendedName>
        <fullName evidence="3">Phycobilisome protein</fullName>
    </recommendedName>
</protein>
<sequence>MLVEMNRQSFDALTNAELVLACTEVTIHQVKGRNPTEKSQIVQALHEEQQAVFMIRLLDPARHTEIDFRSWISYLLIESCYSEGIKDGFRFFGETALLQFLDDAVDVLKEIPQHAELDSTSVLTPLFETFQVLYHECMERTGEFIRGHASQFIQLQA</sequence>
<evidence type="ECO:0000313" key="2">
    <source>
        <dbReference type="Proteomes" id="UP001343257"/>
    </source>
</evidence>
<keyword evidence="2" id="KW-1185">Reference proteome</keyword>
<dbReference type="EMBL" id="JARTLD010000030">
    <property type="protein sequence ID" value="MED5018033.1"/>
    <property type="molecule type" value="Genomic_DNA"/>
</dbReference>